<keyword evidence="7" id="KW-0695">RNA-directed DNA polymerase</keyword>
<accession>A0ABQ9HQQ0</accession>
<keyword evidence="8" id="KW-0548">Nucleotidyltransferase</keyword>
<dbReference type="Proteomes" id="UP001159363">
    <property type="component" value="Chromosome X"/>
</dbReference>
<evidence type="ECO:0000259" key="10">
    <source>
        <dbReference type="PROSITE" id="PS50994"/>
    </source>
</evidence>
<evidence type="ECO:0000256" key="2">
    <source>
        <dbReference type="ARBA" id="ARBA00022723"/>
    </source>
</evidence>
<comment type="caution">
    <text evidence="11">The sequence shown here is derived from an EMBL/GenBank/DDBJ whole genome shotgun (WGS) entry which is preliminary data.</text>
</comment>
<dbReference type="PANTHER" id="PTHR42648">
    <property type="entry name" value="TRANSPOSASE, PUTATIVE-RELATED"/>
    <property type="match status" value="1"/>
</dbReference>
<keyword evidence="4" id="KW-0378">Hydrolase</keyword>
<dbReference type="InterPro" id="IPR001584">
    <property type="entry name" value="Integrase_cat-core"/>
</dbReference>
<gene>
    <name evidence="11" type="ORF">PR048_012612</name>
</gene>
<keyword evidence="8" id="KW-0239">DNA-directed DNA polymerase</keyword>
<protein>
    <recommendedName>
        <fullName evidence="10">Integrase catalytic domain-containing protein</fullName>
    </recommendedName>
</protein>
<proteinExistence type="predicted"/>
<keyword evidence="2" id="KW-0479">Metal-binding</keyword>
<dbReference type="PANTHER" id="PTHR42648:SF11">
    <property type="entry name" value="TRANSPOSON TY4-P GAG-POL POLYPROTEIN"/>
    <property type="match status" value="1"/>
</dbReference>
<keyword evidence="12" id="KW-1185">Reference proteome</keyword>
<evidence type="ECO:0000313" key="12">
    <source>
        <dbReference type="Proteomes" id="UP001159363"/>
    </source>
</evidence>
<keyword evidence="1" id="KW-0540">Nuclease</keyword>
<dbReference type="InterPro" id="IPR025724">
    <property type="entry name" value="GAG-pre-integrase_dom"/>
</dbReference>
<dbReference type="SUPFAM" id="SSF53098">
    <property type="entry name" value="Ribonuclease H-like"/>
    <property type="match status" value="1"/>
</dbReference>
<evidence type="ECO:0000313" key="11">
    <source>
        <dbReference type="EMBL" id="KAJ8886401.1"/>
    </source>
</evidence>
<dbReference type="EMBL" id="JARBHB010000004">
    <property type="protein sequence ID" value="KAJ8886401.1"/>
    <property type="molecule type" value="Genomic_DNA"/>
</dbReference>
<evidence type="ECO:0000256" key="6">
    <source>
        <dbReference type="ARBA" id="ARBA00022908"/>
    </source>
</evidence>
<keyword evidence="5" id="KW-0460">Magnesium</keyword>
<dbReference type="InterPro" id="IPR036397">
    <property type="entry name" value="RNaseH_sf"/>
</dbReference>
<keyword evidence="3" id="KW-0255">Endonuclease</keyword>
<dbReference type="PROSITE" id="PS50994">
    <property type="entry name" value="INTEGRASE"/>
    <property type="match status" value="1"/>
</dbReference>
<dbReference type="InterPro" id="IPR012337">
    <property type="entry name" value="RNaseH-like_sf"/>
</dbReference>
<evidence type="ECO:0000256" key="1">
    <source>
        <dbReference type="ARBA" id="ARBA00022722"/>
    </source>
</evidence>
<sequence length="392" mass="44126">MDVEKWAIKGKTASTINRGQEKQRDRKKTFQNKLNPRAYQADIPFTAFSCEVTSKDYIFVPDSGATIHLIVGSLEEYITLPHIVVIKSTNGGEMIATRAGKFIGDYSSETVSFEALIVPGLKNNLKEKVTIKGRNISVECEKGHLNLFLLKLNPMTENTKHTIACQEFGEIITTSETSLWHRRLGLLNSRGLQLLNLLSSDEKCPQCLEGKAKGLLFKKNEKPTQSIGELLHSDISGPAKTMTKEGERHFQVIVDDFSHFTTMYLLKTKSEAEQNLMNLIKMAKTQHGFKLIQKLCSDKGMIIEYPTQYTPQHNSKAERMNLTLTNKVWTKSAETDHSRTLWGEAVRASAYDLNISPTSILQNSTPASVWFGENDFSKIMVYGSQENMLKLP</sequence>
<evidence type="ECO:0000256" key="5">
    <source>
        <dbReference type="ARBA" id="ARBA00022842"/>
    </source>
</evidence>
<organism evidence="11 12">
    <name type="scientific">Dryococelus australis</name>
    <dbReference type="NCBI Taxonomy" id="614101"/>
    <lineage>
        <taxon>Eukaryota</taxon>
        <taxon>Metazoa</taxon>
        <taxon>Ecdysozoa</taxon>
        <taxon>Arthropoda</taxon>
        <taxon>Hexapoda</taxon>
        <taxon>Insecta</taxon>
        <taxon>Pterygota</taxon>
        <taxon>Neoptera</taxon>
        <taxon>Polyneoptera</taxon>
        <taxon>Phasmatodea</taxon>
        <taxon>Verophasmatodea</taxon>
        <taxon>Anareolatae</taxon>
        <taxon>Phasmatidae</taxon>
        <taxon>Eurycanthinae</taxon>
        <taxon>Dryococelus</taxon>
    </lineage>
</organism>
<keyword evidence="8" id="KW-0808">Transferase</keyword>
<name>A0ABQ9HQQ0_9NEOP</name>
<evidence type="ECO:0000256" key="3">
    <source>
        <dbReference type="ARBA" id="ARBA00022759"/>
    </source>
</evidence>
<keyword evidence="6" id="KW-0229">DNA integration</keyword>
<dbReference type="Gene3D" id="3.30.420.10">
    <property type="entry name" value="Ribonuclease H-like superfamily/Ribonuclease H"/>
    <property type="match status" value="1"/>
</dbReference>
<dbReference type="Pfam" id="PF13976">
    <property type="entry name" value="gag_pre-integrs"/>
    <property type="match status" value="1"/>
</dbReference>
<evidence type="ECO:0000256" key="8">
    <source>
        <dbReference type="ARBA" id="ARBA00022932"/>
    </source>
</evidence>
<reference evidence="11 12" key="1">
    <citation type="submission" date="2023-02" db="EMBL/GenBank/DDBJ databases">
        <title>LHISI_Scaffold_Assembly.</title>
        <authorList>
            <person name="Stuart O.P."/>
            <person name="Cleave R."/>
            <person name="Magrath M.J.L."/>
            <person name="Mikheyev A.S."/>
        </authorList>
    </citation>
    <scope>NUCLEOTIDE SEQUENCE [LARGE SCALE GENOMIC DNA]</scope>
    <source>
        <strain evidence="11">Daus_M_001</strain>
        <tissue evidence="11">Leg muscle</tissue>
    </source>
</reference>
<evidence type="ECO:0000256" key="4">
    <source>
        <dbReference type="ARBA" id="ARBA00022801"/>
    </source>
</evidence>
<keyword evidence="9" id="KW-0233">DNA recombination</keyword>
<dbReference type="InterPro" id="IPR039537">
    <property type="entry name" value="Retrotran_Ty1/copia-like"/>
</dbReference>
<evidence type="ECO:0000256" key="7">
    <source>
        <dbReference type="ARBA" id="ARBA00022918"/>
    </source>
</evidence>
<feature type="domain" description="Integrase catalytic" evidence="10">
    <location>
        <begin position="219"/>
        <end position="374"/>
    </location>
</feature>
<evidence type="ECO:0000256" key="9">
    <source>
        <dbReference type="ARBA" id="ARBA00023172"/>
    </source>
</evidence>